<feature type="non-terminal residue" evidence="4">
    <location>
        <position position="1"/>
    </location>
</feature>
<dbReference type="GO" id="GO:0000287">
    <property type="term" value="F:magnesium ion binding"/>
    <property type="evidence" value="ECO:0007669"/>
    <property type="project" value="TreeGrafter"/>
</dbReference>
<dbReference type="GO" id="GO:0070179">
    <property type="term" value="P:D-serine biosynthetic process"/>
    <property type="evidence" value="ECO:0007669"/>
    <property type="project" value="TreeGrafter"/>
</dbReference>
<dbReference type="GO" id="GO:0005524">
    <property type="term" value="F:ATP binding"/>
    <property type="evidence" value="ECO:0007669"/>
    <property type="project" value="TreeGrafter"/>
</dbReference>
<dbReference type="InterPro" id="IPR036052">
    <property type="entry name" value="TrpB-like_PALP_sf"/>
</dbReference>
<dbReference type="GO" id="GO:0018114">
    <property type="term" value="F:threonine racemase activity"/>
    <property type="evidence" value="ECO:0007669"/>
    <property type="project" value="TreeGrafter"/>
</dbReference>
<dbReference type="AlphaFoldDB" id="X0X4E1"/>
<evidence type="ECO:0000256" key="2">
    <source>
        <dbReference type="ARBA" id="ARBA00022898"/>
    </source>
</evidence>
<dbReference type="GO" id="GO:0003941">
    <property type="term" value="F:L-serine ammonia-lyase activity"/>
    <property type="evidence" value="ECO:0007669"/>
    <property type="project" value="TreeGrafter"/>
</dbReference>
<accession>X0X4E1</accession>
<dbReference type="GO" id="GO:0030170">
    <property type="term" value="F:pyridoxal phosphate binding"/>
    <property type="evidence" value="ECO:0007669"/>
    <property type="project" value="TreeGrafter"/>
</dbReference>
<dbReference type="InterPro" id="IPR001926">
    <property type="entry name" value="TrpB-like_PALP"/>
</dbReference>
<reference evidence="4" key="1">
    <citation type="journal article" date="2014" name="Front. Microbiol.">
        <title>High frequency of phylogenetically diverse reductive dehalogenase-homologous genes in deep subseafloor sedimentary metagenomes.</title>
        <authorList>
            <person name="Kawai M."/>
            <person name="Futagami T."/>
            <person name="Toyoda A."/>
            <person name="Takaki Y."/>
            <person name="Nishi S."/>
            <person name="Hori S."/>
            <person name="Arai W."/>
            <person name="Tsubouchi T."/>
            <person name="Morono Y."/>
            <person name="Uchiyama I."/>
            <person name="Ito T."/>
            <person name="Fujiyama A."/>
            <person name="Inagaki F."/>
            <person name="Takami H."/>
        </authorList>
    </citation>
    <scope>NUCLEOTIDE SEQUENCE</scope>
    <source>
        <strain evidence="4">Expedition CK06-06</strain>
    </source>
</reference>
<organism evidence="4">
    <name type="scientific">marine sediment metagenome</name>
    <dbReference type="NCBI Taxonomy" id="412755"/>
    <lineage>
        <taxon>unclassified sequences</taxon>
        <taxon>metagenomes</taxon>
        <taxon>ecological metagenomes</taxon>
    </lineage>
</organism>
<keyword evidence="2" id="KW-0663">Pyridoxal phosphate</keyword>
<feature type="domain" description="Tryptophan synthase beta chain-like PALP" evidence="3">
    <location>
        <begin position="6"/>
        <end position="142"/>
    </location>
</feature>
<evidence type="ECO:0000259" key="3">
    <source>
        <dbReference type="Pfam" id="PF00291"/>
    </source>
</evidence>
<name>X0X4E1_9ZZZZ</name>
<comment type="cofactor">
    <cofactor evidence="1">
        <name>pyridoxal 5'-phosphate</name>
        <dbReference type="ChEBI" id="CHEBI:597326"/>
    </cofactor>
</comment>
<dbReference type="PANTHER" id="PTHR43050">
    <property type="entry name" value="SERINE / THREONINE RACEMASE FAMILY MEMBER"/>
    <property type="match status" value="1"/>
</dbReference>
<gene>
    <name evidence="4" type="ORF">S01H1_64736</name>
</gene>
<dbReference type="Pfam" id="PF00291">
    <property type="entry name" value="PALP"/>
    <property type="match status" value="1"/>
</dbReference>
<dbReference type="PANTHER" id="PTHR43050:SF1">
    <property type="entry name" value="SERINE RACEMASE"/>
    <property type="match status" value="1"/>
</dbReference>
<protein>
    <recommendedName>
        <fullName evidence="3">Tryptophan synthase beta chain-like PALP domain-containing protein</fullName>
    </recommendedName>
</protein>
<evidence type="ECO:0000313" key="4">
    <source>
        <dbReference type="EMBL" id="GAG31488.1"/>
    </source>
</evidence>
<evidence type="ECO:0000256" key="1">
    <source>
        <dbReference type="ARBA" id="ARBA00001933"/>
    </source>
</evidence>
<proteinExistence type="predicted"/>
<dbReference type="GO" id="GO:0030378">
    <property type="term" value="F:serine racemase activity"/>
    <property type="evidence" value="ECO:0007669"/>
    <property type="project" value="TreeGrafter"/>
</dbReference>
<comment type="caution">
    <text evidence="4">The sequence shown here is derived from an EMBL/GenBank/DDBJ whole genome shotgun (WGS) entry which is preliminary data.</text>
</comment>
<dbReference type="SUPFAM" id="SSF53686">
    <property type="entry name" value="Tryptophan synthase beta subunit-like PLP-dependent enzymes"/>
    <property type="match status" value="1"/>
</dbReference>
<dbReference type="EMBL" id="BARS01042688">
    <property type="protein sequence ID" value="GAG31488.1"/>
    <property type="molecule type" value="Genomic_DNA"/>
</dbReference>
<sequence>DLAARGMVLDVMLVPASGGGLLAGIALAFSELLPETALYAVEPAGFDDHKRSFKSGKRQKNKKTTGSICDALLSERPGSLTFAINQDRVSGGLTVSDDEVREAIRYAFNTLKLVVEPGGAVALAALLSGKINCADQVTAIVMSGGNVDAGLYTDVLGS</sequence>
<dbReference type="Gene3D" id="3.40.50.1100">
    <property type="match status" value="1"/>
</dbReference>